<keyword evidence="4 6" id="KW-1133">Transmembrane helix</keyword>
<protein>
    <submittedName>
        <fullName evidence="7">YihY/virulence factor BrkB family protein</fullName>
    </submittedName>
</protein>
<feature type="transmembrane region" description="Helical" evidence="6">
    <location>
        <begin position="183"/>
        <end position="207"/>
    </location>
</feature>
<name>A0A934SN95_9MICO</name>
<evidence type="ECO:0000256" key="2">
    <source>
        <dbReference type="ARBA" id="ARBA00022475"/>
    </source>
</evidence>
<organism evidence="7 8">
    <name type="scientific">Lacisediminihabitans changchengi</name>
    <dbReference type="NCBI Taxonomy" id="2787634"/>
    <lineage>
        <taxon>Bacteria</taxon>
        <taxon>Bacillati</taxon>
        <taxon>Actinomycetota</taxon>
        <taxon>Actinomycetes</taxon>
        <taxon>Micrococcales</taxon>
        <taxon>Microbacteriaceae</taxon>
        <taxon>Lacisediminihabitans</taxon>
    </lineage>
</organism>
<proteinExistence type="predicted"/>
<keyword evidence="8" id="KW-1185">Reference proteome</keyword>
<dbReference type="RefSeq" id="WP_200556650.1">
    <property type="nucleotide sequence ID" value="NZ_JAEPES010000004.1"/>
</dbReference>
<dbReference type="PANTHER" id="PTHR30213">
    <property type="entry name" value="INNER MEMBRANE PROTEIN YHJD"/>
    <property type="match status" value="1"/>
</dbReference>
<feature type="transmembrane region" description="Helical" evidence="6">
    <location>
        <begin position="98"/>
        <end position="121"/>
    </location>
</feature>
<dbReference type="PANTHER" id="PTHR30213:SF0">
    <property type="entry name" value="UPF0761 MEMBRANE PROTEIN YIHY"/>
    <property type="match status" value="1"/>
</dbReference>
<feature type="transmembrane region" description="Helical" evidence="6">
    <location>
        <begin position="142"/>
        <end position="163"/>
    </location>
</feature>
<dbReference type="InterPro" id="IPR017039">
    <property type="entry name" value="Virul_fac_BrkB"/>
</dbReference>
<keyword evidence="5 6" id="KW-0472">Membrane</keyword>
<evidence type="ECO:0000313" key="7">
    <source>
        <dbReference type="EMBL" id="MBK4348444.1"/>
    </source>
</evidence>
<reference evidence="7" key="1">
    <citation type="submission" date="2021-01" db="EMBL/GenBank/DDBJ databases">
        <title>Lacisediminihabitans sp. nov. strain G11-30, isolated from Antarctic Soil.</title>
        <authorList>
            <person name="Li J."/>
        </authorList>
    </citation>
    <scope>NUCLEOTIDE SEQUENCE</scope>
    <source>
        <strain evidence="7">G11-30</strain>
    </source>
</reference>
<dbReference type="Pfam" id="PF03631">
    <property type="entry name" value="Virul_fac_BrkB"/>
    <property type="match status" value="1"/>
</dbReference>
<accession>A0A934SN95</accession>
<feature type="transmembrane region" description="Helical" evidence="6">
    <location>
        <begin position="253"/>
        <end position="275"/>
    </location>
</feature>
<gene>
    <name evidence="7" type="ORF">IV501_12425</name>
</gene>
<evidence type="ECO:0000256" key="1">
    <source>
        <dbReference type="ARBA" id="ARBA00004651"/>
    </source>
</evidence>
<evidence type="ECO:0000256" key="4">
    <source>
        <dbReference type="ARBA" id="ARBA00022989"/>
    </source>
</evidence>
<keyword evidence="3 6" id="KW-0812">Transmembrane</keyword>
<feature type="transmembrane region" description="Helical" evidence="6">
    <location>
        <begin position="37"/>
        <end position="59"/>
    </location>
</feature>
<comment type="subcellular location">
    <subcellularLocation>
        <location evidence="1">Cell membrane</location>
        <topology evidence="1">Multi-pass membrane protein</topology>
    </subcellularLocation>
</comment>
<sequence>MSSDAGFRLTRPAWGLVLRSFSRGFVAHQLPDGAASLTYFAALALAPSMVALISILAIAGSGKSSVSTILATVHDVAPDSAISMLKDPLEKFASSPSVGYALVVGILISIWATSSYVAAFGRAMNRIYELPEGRPIWKLKPFTIVVAIGVLILGAITVAALALTEPVADGISQALGLSAAPSLVLTVVKWPAMVLAVVLIVTILYYLTPNARRPGFRVTSAGAMGAVIVLVLVSLAFAFYVANFAHFDRTYRVFAGIVVVLIWIWIANLTLLCGAEFDIQYERARELELGIDADEKIFVTPRDTEVSDRNVLKRRKEIAEAEKIRRASRPGR</sequence>
<keyword evidence="2" id="KW-1003">Cell membrane</keyword>
<evidence type="ECO:0000313" key="8">
    <source>
        <dbReference type="Proteomes" id="UP000636458"/>
    </source>
</evidence>
<comment type="caution">
    <text evidence="7">The sequence shown here is derived from an EMBL/GenBank/DDBJ whole genome shotgun (WGS) entry which is preliminary data.</text>
</comment>
<dbReference type="EMBL" id="JAEPES010000004">
    <property type="protein sequence ID" value="MBK4348444.1"/>
    <property type="molecule type" value="Genomic_DNA"/>
</dbReference>
<evidence type="ECO:0000256" key="5">
    <source>
        <dbReference type="ARBA" id="ARBA00023136"/>
    </source>
</evidence>
<dbReference type="Proteomes" id="UP000636458">
    <property type="component" value="Unassembled WGS sequence"/>
</dbReference>
<feature type="transmembrane region" description="Helical" evidence="6">
    <location>
        <begin position="219"/>
        <end position="241"/>
    </location>
</feature>
<dbReference type="GO" id="GO:0005886">
    <property type="term" value="C:plasma membrane"/>
    <property type="evidence" value="ECO:0007669"/>
    <property type="project" value="UniProtKB-SubCell"/>
</dbReference>
<dbReference type="PIRSF" id="PIRSF035875">
    <property type="entry name" value="RNase_BN"/>
    <property type="match status" value="1"/>
</dbReference>
<evidence type="ECO:0000256" key="6">
    <source>
        <dbReference type="SAM" id="Phobius"/>
    </source>
</evidence>
<evidence type="ECO:0000256" key="3">
    <source>
        <dbReference type="ARBA" id="ARBA00022692"/>
    </source>
</evidence>
<dbReference type="AlphaFoldDB" id="A0A934SN95"/>
<dbReference type="NCBIfam" id="TIGR00765">
    <property type="entry name" value="yihY_not_rbn"/>
    <property type="match status" value="1"/>
</dbReference>